<reference evidence="3" key="1">
    <citation type="submission" date="2023-08" db="EMBL/GenBank/DDBJ databases">
        <title>Nitrogen cycling bacteria in agricultural field soils.</title>
        <authorList>
            <person name="Jang J."/>
        </authorList>
    </citation>
    <scope>NUCLEOTIDE SEQUENCE</scope>
    <source>
        <strain evidence="3">PS3-36</strain>
    </source>
</reference>
<dbReference type="InterPro" id="IPR035897">
    <property type="entry name" value="Toll_tir_struct_dom_sf"/>
</dbReference>
<dbReference type="SUPFAM" id="SSF52200">
    <property type="entry name" value="Toll/Interleukin receptor TIR domain"/>
    <property type="match status" value="1"/>
</dbReference>
<evidence type="ECO:0000259" key="2">
    <source>
        <dbReference type="PROSITE" id="PS50104"/>
    </source>
</evidence>
<accession>A0AA90TVX1</accession>
<dbReference type="AlphaFoldDB" id="A0AA90TVX1"/>
<dbReference type="Gene3D" id="3.40.50.10140">
    <property type="entry name" value="Toll/interleukin-1 receptor homology (TIR) domain"/>
    <property type="match status" value="1"/>
</dbReference>
<dbReference type="SMART" id="SM00255">
    <property type="entry name" value="TIR"/>
    <property type="match status" value="1"/>
</dbReference>
<evidence type="ECO:0000313" key="3">
    <source>
        <dbReference type="EMBL" id="MDQ6598078.1"/>
    </source>
</evidence>
<dbReference type="RefSeq" id="WP_308913464.1">
    <property type="nucleotide sequence ID" value="NZ_JAVGVR010000001.1"/>
</dbReference>
<sequence>MDVFKGLGLEIDGITGTISRYTSDPYINNTLKNLKDAVSRKDIEESLFLLEKVNNWYSGNIEKILKNTFAINPDVHLNIKGSLEKYKEELEKKKEEVSIQEEEKIKEVVAKMKKKLFISHSSKDEVVCTSFVELLETIGVPDEAILYTSSPRHGIPGDADIFDYLKEHLSDGITVFYMLSDNYYKSAYCLNEMGAAWVAQNASSTFILPNFSGSIAGVINKNRKAFNLSQPVELIQLKNKLITEFNLPTISETKWEDAKNKFLRVISI</sequence>
<organism evidence="3 4">
    <name type="scientific">Bacillus salipaludis</name>
    <dbReference type="NCBI Taxonomy" id="2547811"/>
    <lineage>
        <taxon>Bacteria</taxon>
        <taxon>Bacillati</taxon>
        <taxon>Bacillota</taxon>
        <taxon>Bacilli</taxon>
        <taxon>Bacillales</taxon>
        <taxon>Bacillaceae</taxon>
        <taxon>Bacillus</taxon>
    </lineage>
</organism>
<gene>
    <name evidence="3" type="ORF">RCG21_17240</name>
</gene>
<name>A0AA90TVX1_9BACI</name>
<protein>
    <submittedName>
        <fullName evidence="3">TIR domain-containing protein</fullName>
    </submittedName>
</protein>
<keyword evidence="4" id="KW-1185">Reference proteome</keyword>
<dbReference type="Proteomes" id="UP001178888">
    <property type="component" value="Unassembled WGS sequence"/>
</dbReference>
<dbReference type="PROSITE" id="PS50104">
    <property type="entry name" value="TIR"/>
    <property type="match status" value="1"/>
</dbReference>
<feature type="coiled-coil region" evidence="1">
    <location>
        <begin position="76"/>
        <end position="107"/>
    </location>
</feature>
<comment type="caution">
    <text evidence="3">The sequence shown here is derived from an EMBL/GenBank/DDBJ whole genome shotgun (WGS) entry which is preliminary data.</text>
</comment>
<dbReference type="EMBL" id="JAVGVR010000001">
    <property type="protein sequence ID" value="MDQ6598078.1"/>
    <property type="molecule type" value="Genomic_DNA"/>
</dbReference>
<feature type="domain" description="TIR" evidence="2">
    <location>
        <begin position="112"/>
        <end position="241"/>
    </location>
</feature>
<keyword evidence="1" id="KW-0175">Coiled coil</keyword>
<dbReference type="GO" id="GO:0007165">
    <property type="term" value="P:signal transduction"/>
    <property type="evidence" value="ECO:0007669"/>
    <property type="project" value="InterPro"/>
</dbReference>
<dbReference type="InterPro" id="IPR000157">
    <property type="entry name" value="TIR_dom"/>
</dbReference>
<evidence type="ECO:0000256" key="1">
    <source>
        <dbReference type="SAM" id="Coils"/>
    </source>
</evidence>
<evidence type="ECO:0000313" key="4">
    <source>
        <dbReference type="Proteomes" id="UP001178888"/>
    </source>
</evidence>
<proteinExistence type="predicted"/>